<proteinExistence type="predicted"/>
<dbReference type="EMBL" id="OY731404">
    <property type="protein sequence ID" value="CAJ1968707.1"/>
    <property type="molecule type" value="Genomic_DNA"/>
</dbReference>
<sequence length="66" mass="7281">NSAGSGVQLLGRSQQKGLSPKPPTEELKSYVINFSPLVLETIMFQELAMKASNEGAKKWDDEWKTA</sequence>
<feature type="non-terminal residue" evidence="2">
    <location>
        <position position="66"/>
    </location>
</feature>
<keyword evidence="3" id="KW-1185">Reference proteome</keyword>
<dbReference type="Gramene" id="rna-AYBTSS11_LOCUS21861">
    <property type="protein sequence ID" value="CAJ1968707.1"/>
    <property type="gene ID" value="gene-AYBTSS11_LOCUS21861"/>
</dbReference>
<reference evidence="2" key="1">
    <citation type="submission" date="2023-10" db="EMBL/GenBank/DDBJ databases">
        <authorList>
            <person name="Domelevo Entfellner J.-B."/>
        </authorList>
    </citation>
    <scope>NUCLEOTIDE SEQUENCE</scope>
</reference>
<protein>
    <submittedName>
        <fullName evidence="2">Uncharacterized protein</fullName>
    </submittedName>
</protein>
<gene>
    <name evidence="2" type="ORF">AYBTSS11_LOCUS21861</name>
</gene>
<dbReference type="Proteomes" id="UP001189624">
    <property type="component" value="Chromosome 7"/>
</dbReference>
<feature type="non-terminal residue" evidence="2">
    <location>
        <position position="1"/>
    </location>
</feature>
<accession>A0AA86SPC2</accession>
<dbReference type="AlphaFoldDB" id="A0AA86SPC2"/>
<name>A0AA86SPC2_9FABA</name>
<organism evidence="2 3">
    <name type="scientific">Sphenostylis stenocarpa</name>
    <dbReference type="NCBI Taxonomy" id="92480"/>
    <lineage>
        <taxon>Eukaryota</taxon>
        <taxon>Viridiplantae</taxon>
        <taxon>Streptophyta</taxon>
        <taxon>Embryophyta</taxon>
        <taxon>Tracheophyta</taxon>
        <taxon>Spermatophyta</taxon>
        <taxon>Magnoliopsida</taxon>
        <taxon>eudicotyledons</taxon>
        <taxon>Gunneridae</taxon>
        <taxon>Pentapetalae</taxon>
        <taxon>rosids</taxon>
        <taxon>fabids</taxon>
        <taxon>Fabales</taxon>
        <taxon>Fabaceae</taxon>
        <taxon>Papilionoideae</taxon>
        <taxon>50 kb inversion clade</taxon>
        <taxon>NPAAA clade</taxon>
        <taxon>indigoferoid/millettioid clade</taxon>
        <taxon>Phaseoleae</taxon>
        <taxon>Sphenostylis</taxon>
    </lineage>
</organism>
<evidence type="ECO:0000313" key="2">
    <source>
        <dbReference type="EMBL" id="CAJ1968707.1"/>
    </source>
</evidence>
<feature type="region of interest" description="Disordered" evidence="1">
    <location>
        <begin position="1"/>
        <end position="25"/>
    </location>
</feature>
<feature type="compositionally biased region" description="Polar residues" evidence="1">
    <location>
        <begin position="1"/>
        <end position="17"/>
    </location>
</feature>
<evidence type="ECO:0000313" key="3">
    <source>
        <dbReference type="Proteomes" id="UP001189624"/>
    </source>
</evidence>
<evidence type="ECO:0000256" key="1">
    <source>
        <dbReference type="SAM" id="MobiDB-lite"/>
    </source>
</evidence>